<dbReference type="InParanoid" id="A0A3Q7HP08"/>
<reference evidence="1" key="2">
    <citation type="submission" date="2019-01" db="UniProtKB">
        <authorList>
            <consortium name="EnsemblPlants"/>
        </authorList>
    </citation>
    <scope>IDENTIFICATION</scope>
    <source>
        <strain evidence="1">cv. Heinz 1706</strain>
    </source>
</reference>
<organism evidence="1">
    <name type="scientific">Solanum lycopersicum</name>
    <name type="common">Tomato</name>
    <name type="synonym">Lycopersicon esculentum</name>
    <dbReference type="NCBI Taxonomy" id="4081"/>
    <lineage>
        <taxon>Eukaryota</taxon>
        <taxon>Viridiplantae</taxon>
        <taxon>Streptophyta</taxon>
        <taxon>Embryophyta</taxon>
        <taxon>Tracheophyta</taxon>
        <taxon>Spermatophyta</taxon>
        <taxon>Magnoliopsida</taxon>
        <taxon>eudicotyledons</taxon>
        <taxon>Gunneridae</taxon>
        <taxon>Pentapetalae</taxon>
        <taxon>asterids</taxon>
        <taxon>lamiids</taxon>
        <taxon>Solanales</taxon>
        <taxon>Solanaceae</taxon>
        <taxon>Solanoideae</taxon>
        <taxon>Solaneae</taxon>
        <taxon>Solanum</taxon>
        <taxon>Solanum subgen. Lycopersicon</taxon>
    </lineage>
</organism>
<keyword evidence="2" id="KW-1185">Reference proteome</keyword>
<dbReference type="AlphaFoldDB" id="A0A3Q7HP08"/>
<evidence type="ECO:0000313" key="2">
    <source>
        <dbReference type="Proteomes" id="UP000004994"/>
    </source>
</evidence>
<dbReference type="Gramene" id="Solyc08g048230.1.1">
    <property type="protein sequence ID" value="Solyc08g048230.1.1.1"/>
    <property type="gene ID" value="Solyc08g048230.1"/>
</dbReference>
<proteinExistence type="predicted"/>
<sequence length="109" mass="13098">MLLRPKTRNPLDMMQKGSWSILDKRIIYEKYELEFEAGKGERAFYLQDDLFHHIVWAPRIWRLWGFLFDCIERPNELDFPIGPGHFGASRSFMMKMMSFKSISNHYFTS</sequence>
<accession>A0A3Q7HP08</accession>
<dbReference type="Proteomes" id="UP000004994">
    <property type="component" value="Chromosome 8"/>
</dbReference>
<protein>
    <submittedName>
        <fullName evidence="1">Uncharacterized protein</fullName>
    </submittedName>
</protein>
<reference evidence="1" key="1">
    <citation type="journal article" date="2012" name="Nature">
        <title>The tomato genome sequence provides insights into fleshy fruit evolution.</title>
        <authorList>
            <consortium name="Tomato Genome Consortium"/>
        </authorList>
    </citation>
    <scope>NUCLEOTIDE SEQUENCE [LARGE SCALE GENOMIC DNA]</scope>
    <source>
        <strain evidence="1">cv. Heinz 1706</strain>
    </source>
</reference>
<dbReference type="EnsemblPlants" id="Solyc08g048230.1.1">
    <property type="protein sequence ID" value="Solyc08g048230.1.1.1"/>
    <property type="gene ID" value="Solyc08g048230.1"/>
</dbReference>
<dbReference type="PaxDb" id="4081-Solyc08g048230.1.1"/>
<name>A0A3Q7HP08_SOLLC</name>
<evidence type="ECO:0000313" key="1">
    <source>
        <dbReference type="EnsemblPlants" id="Solyc08g048230.1.1.1"/>
    </source>
</evidence>